<dbReference type="SUPFAM" id="SSF74650">
    <property type="entry name" value="Galactose mutarotase-like"/>
    <property type="match status" value="1"/>
</dbReference>
<dbReference type="Pfam" id="PF01074">
    <property type="entry name" value="Glyco_hydro_38N"/>
    <property type="match status" value="1"/>
</dbReference>
<dbReference type="InterPro" id="IPR037094">
    <property type="entry name" value="Glyco_hydro_38_cen_sf"/>
</dbReference>
<accession>A0A917N5J0</accession>
<dbReference type="Pfam" id="PF09261">
    <property type="entry name" value="Alpha-mann_mid"/>
    <property type="match status" value="1"/>
</dbReference>
<dbReference type="SUPFAM" id="SSF88713">
    <property type="entry name" value="Glycoside hydrolase/deacetylase"/>
    <property type="match status" value="1"/>
</dbReference>
<feature type="domain" description="Glycoside hydrolase family 38 central" evidence="5">
    <location>
        <begin position="500"/>
        <end position="575"/>
    </location>
</feature>
<evidence type="ECO:0000313" key="6">
    <source>
        <dbReference type="EMBL" id="GGI66366.1"/>
    </source>
</evidence>
<evidence type="ECO:0000259" key="5">
    <source>
        <dbReference type="SMART" id="SM00872"/>
    </source>
</evidence>
<dbReference type="Gene3D" id="3.20.110.10">
    <property type="entry name" value="Glycoside hydrolase 38, N terminal domain"/>
    <property type="match status" value="1"/>
</dbReference>
<dbReference type="GO" id="GO:0006013">
    <property type="term" value="P:mannose metabolic process"/>
    <property type="evidence" value="ECO:0007669"/>
    <property type="project" value="InterPro"/>
</dbReference>
<dbReference type="GO" id="GO:0030246">
    <property type="term" value="F:carbohydrate binding"/>
    <property type="evidence" value="ECO:0007669"/>
    <property type="project" value="InterPro"/>
</dbReference>
<evidence type="ECO:0000256" key="4">
    <source>
        <dbReference type="ARBA" id="ARBA00023295"/>
    </source>
</evidence>
<name>A0A917N5J0_9ENTE</name>
<keyword evidence="4" id="KW-0326">Glycosidase</keyword>
<keyword evidence="7" id="KW-1185">Reference proteome</keyword>
<comment type="caution">
    <text evidence="6">The sequence shown here is derived from an EMBL/GenBank/DDBJ whole genome shotgun (WGS) entry which is preliminary data.</text>
</comment>
<dbReference type="FunFam" id="3.20.110.10:FF:000002">
    <property type="entry name" value="alpha-mannosidase 2C1 isoform X1"/>
    <property type="match status" value="1"/>
</dbReference>
<dbReference type="InterPro" id="IPR041147">
    <property type="entry name" value="GH38_C"/>
</dbReference>
<dbReference type="SUPFAM" id="SSF88688">
    <property type="entry name" value="Families 57/38 glycoside transferase middle domain"/>
    <property type="match status" value="1"/>
</dbReference>
<keyword evidence="3" id="KW-0378">Hydrolase</keyword>
<evidence type="ECO:0000256" key="2">
    <source>
        <dbReference type="ARBA" id="ARBA00022723"/>
    </source>
</evidence>
<gene>
    <name evidence="6" type="ORF">GCM10011482_20200</name>
</gene>
<dbReference type="FunFam" id="2.70.98.30:FF:000010">
    <property type="entry name" value="Cytosolic alpha-mannosidase"/>
    <property type="match status" value="1"/>
</dbReference>
<dbReference type="Gene3D" id="1.20.1270.50">
    <property type="entry name" value="Glycoside hydrolase family 38, central domain"/>
    <property type="match status" value="1"/>
</dbReference>
<dbReference type="GO" id="GO:0004559">
    <property type="term" value="F:alpha-mannosidase activity"/>
    <property type="evidence" value="ECO:0007669"/>
    <property type="project" value="InterPro"/>
</dbReference>
<dbReference type="InterPro" id="IPR015341">
    <property type="entry name" value="Glyco_hydro_38_cen"/>
</dbReference>
<dbReference type="FunFam" id="1.20.1270.50:FF:000004">
    <property type="entry name" value="alpha-mannosidase 2C1 isoform X1"/>
    <property type="match status" value="1"/>
</dbReference>
<dbReference type="InterPro" id="IPR000602">
    <property type="entry name" value="Glyco_hydro_38_N"/>
</dbReference>
<keyword evidence="2" id="KW-0479">Metal-binding</keyword>
<dbReference type="PANTHER" id="PTHR46017">
    <property type="entry name" value="ALPHA-MANNOSIDASE 2C1"/>
    <property type="match status" value="1"/>
</dbReference>
<dbReference type="PANTHER" id="PTHR46017:SF1">
    <property type="entry name" value="ALPHA-MANNOSIDASE 2C1"/>
    <property type="match status" value="1"/>
</dbReference>
<dbReference type="AlphaFoldDB" id="A0A917N5J0"/>
<dbReference type="GO" id="GO:0009313">
    <property type="term" value="P:oligosaccharide catabolic process"/>
    <property type="evidence" value="ECO:0007669"/>
    <property type="project" value="TreeGrafter"/>
</dbReference>
<dbReference type="GO" id="GO:0046872">
    <property type="term" value="F:metal ion binding"/>
    <property type="evidence" value="ECO:0007669"/>
    <property type="project" value="UniProtKB-KW"/>
</dbReference>
<evidence type="ECO:0000313" key="7">
    <source>
        <dbReference type="Proteomes" id="UP000622610"/>
    </source>
</evidence>
<proteinExistence type="inferred from homology"/>
<reference evidence="6" key="1">
    <citation type="journal article" date="2014" name="Int. J. Syst. Evol. Microbiol.">
        <title>Complete genome sequence of Corynebacterium casei LMG S-19264T (=DSM 44701T), isolated from a smear-ripened cheese.</title>
        <authorList>
            <consortium name="US DOE Joint Genome Institute (JGI-PGF)"/>
            <person name="Walter F."/>
            <person name="Albersmeier A."/>
            <person name="Kalinowski J."/>
            <person name="Ruckert C."/>
        </authorList>
    </citation>
    <scope>NUCLEOTIDE SEQUENCE</scope>
    <source>
        <strain evidence="6">CCM 8433</strain>
    </source>
</reference>
<dbReference type="InterPro" id="IPR011682">
    <property type="entry name" value="Glyco_hydro_38_C"/>
</dbReference>
<dbReference type="SMART" id="SM00872">
    <property type="entry name" value="Alpha-mann_mid"/>
    <property type="match status" value="1"/>
</dbReference>
<dbReference type="Proteomes" id="UP000622610">
    <property type="component" value="Unassembled WGS sequence"/>
</dbReference>
<sequence>MTHRQFEFERIRKLFFKVNRYKVKERLVIENLSLKQDETWSPYTQGDYFGQKNTYYEVKGQFEIPAAWGDLPVAFEGFSNPAESDNSTNPQMKVYLNGEYVQALDTNHREVLLDDHFKEAGVIDFSVPIFSGREEKKFPLHFNVIAYDPATYELYYDLATIFDAWRGVEKFGGDALFYEQKLVEAVNHLDFRQPYSQEYYAGLAAAKAVLATMYEVSDATPQKVTAIGHTHIDLAWLWTVQQAIEKGERSFQTVFKLMDEYPDYTFVNSQPQQYQFMKDNYPELYAEIKEKIKEGRWEAEGAMWVEADCNLTSGESLVRQVLYGKRFLKEEFDVDSKILWLPDVFGYSAALPQILKKTNTPYFMTTKLSWNQFNQIPYDSFYWQGIDGSKVLTHFITTISEHYNPTPYYATYNGLLDPYSIKGTFDRYQQKKVHDEVMVAYGYGDGGGGPTREMLEYQKRLMKPLPDMPTITGNTANGFFERLNQKEKQLPTWYGELYFEYHRGTLTSIGKNKKYNRQIEFLLQTIEKLYSQYDFVNYPQEALERMWKVVLLNQFHDILPGSSIEEVYQQTTKEYEAIIAECQSLLQALPIAATKDRYTVYNSLGFGRESVALLPTTGTVKTVEGTTLTSQVTHDNQLLVALPEMAALDSLNLELSKAAVAHFDSETVEKTFETIDFKVVLNDNYEMISLVDKANNREIIPQGEKLNELVAYEDIPMDYDAWDIDVYYQEKSWAVDAVSEVKWVEKGPIRDTMKVVRPFENSTITQWIHFNHGTKRVDFETAIDWQLDQVLLKAQMPIAVNTLEATYDIQFGNVTRNIHKNTTWDWARFESCGQKWVDLSEGNYGVSVLSDSKYGFSTDFQKIGITLIKSAIDPYPQADIGLHEFTYSIYAHEGTWKEGQTMEAALDLNVPVLVLAGELAVEQDRPFFEVDQPNILLDTVKKAEDSEHVIVRLYEYMNSQSQAVITSQKPVKKAVLCNLLEEEEQELIVENNQIHVSFKPFEIQTVKVYF</sequence>
<dbReference type="InterPro" id="IPR028995">
    <property type="entry name" value="Glyco_hydro_57/38_cen_sf"/>
</dbReference>
<dbReference type="InterPro" id="IPR027291">
    <property type="entry name" value="Glyco_hydro_38_N_sf"/>
</dbReference>
<dbReference type="CDD" id="cd10789">
    <property type="entry name" value="GH38N_AMII_ER_cytosolic"/>
    <property type="match status" value="1"/>
</dbReference>
<organism evidence="6 7">
    <name type="scientific">Enterococcus alcedinis</name>
    <dbReference type="NCBI Taxonomy" id="1274384"/>
    <lineage>
        <taxon>Bacteria</taxon>
        <taxon>Bacillati</taxon>
        <taxon>Bacillota</taxon>
        <taxon>Bacilli</taxon>
        <taxon>Lactobacillales</taxon>
        <taxon>Enterococcaceae</taxon>
        <taxon>Enterococcus</taxon>
    </lineage>
</organism>
<protein>
    <submittedName>
        <fullName evidence="6">Alpha-mannosidase</fullName>
    </submittedName>
</protein>
<dbReference type="Gene3D" id="2.60.40.2220">
    <property type="match status" value="1"/>
</dbReference>
<dbReference type="RefSeq" id="WP_188368193.1">
    <property type="nucleotide sequence ID" value="NZ_BMDT01000010.1"/>
</dbReference>
<evidence type="ECO:0000256" key="1">
    <source>
        <dbReference type="ARBA" id="ARBA00009792"/>
    </source>
</evidence>
<dbReference type="Gene3D" id="2.70.98.30">
    <property type="entry name" value="Golgi alpha-mannosidase II, domain 4"/>
    <property type="match status" value="1"/>
</dbReference>
<evidence type="ECO:0000256" key="3">
    <source>
        <dbReference type="ARBA" id="ARBA00022801"/>
    </source>
</evidence>
<dbReference type="InterPro" id="IPR011330">
    <property type="entry name" value="Glyco_hydro/deAcase_b/a-brl"/>
</dbReference>
<dbReference type="Pfam" id="PF17677">
    <property type="entry name" value="Glyco_hydro38C2"/>
    <property type="match status" value="1"/>
</dbReference>
<dbReference type="Pfam" id="PF07748">
    <property type="entry name" value="Glyco_hydro_38C"/>
    <property type="match status" value="1"/>
</dbReference>
<dbReference type="InterPro" id="IPR011013">
    <property type="entry name" value="Gal_mutarotase_sf_dom"/>
</dbReference>
<dbReference type="EMBL" id="BMDT01000010">
    <property type="protein sequence ID" value="GGI66366.1"/>
    <property type="molecule type" value="Genomic_DNA"/>
</dbReference>
<reference evidence="6" key="2">
    <citation type="submission" date="2020-09" db="EMBL/GenBank/DDBJ databases">
        <authorList>
            <person name="Sun Q."/>
            <person name="Sedlacek I."/>
        </authorList>
    </citation>
    <scope>NUCLEOTIDE SEQUENCE</scope>
    <source>
        <strain evidence="6">CCM 8433</strain>
    </source>
</reference>
<comment type="similarity">
    <text evidence="1">Belongs to the glycosyl hydrolase 38 family.</text>
</comment>